<comment type="subcellular location">
    <subcellularLocation>
        <location evidence="1">Cell membrane</location>
        <topology evidence="1">Multi-pass membrane protein</topology>
    </subcellularLocation>
</comment>
<protein>
    <recommendedName>
        <fullName evidence="8">ABC3 transporter permease C-terminal domain-containing protein</fullName>
    </recommendedName>
</protein>
<accession>A0ABP4ZXZ7</accession>
<feature type="domain" description="ABC3 transporter permease C-terminal" evidence="8">
    <location>
        <begin position="990"/>
        <end position="1108"/>
    </location>
</feature>
<feature type="transmembrane region" description="Helical" evidence="7">
    <location>
        <begin position="12"/>
        <end position="39"/>
    </location>
</feature>
<evidence type="ECO:0000256" key="5">
    <source>
        <dbReference type="ARBA" id="ARBA00023136"/>
    </source>
</evidence>
<evidence type="ECO:0000256" key="3">
    <source>
        <dbReference type="ARBA" id="ARBA00022692"/>
    </source>
</evidence>
<evidence type="ECO:0000256" key="1">
    <source>
        <dbReference type="ARBA" id="ARBA00004651"/>
    </source>
</evidence>
<feature type="transmembrane region" description="Helical" evidence="7">
    <location>
        <begin position="359"/>
        <end position="386"/>
    </location>
</feature>
<evidence type="ECO:0000313" key="9">
    <source>
        <dbReference type="EMBL" id="GAA1875284.1"/>
    </source>
</evidence>
<keyword evidence="2" id="KW-1003">Cell membrane</keyword>
<dbReference type="EMBL" id="BAAANL010000010">
    <property type="protein sequence ID" value="GAA1875284.1"/>
    <property type="molecule type" value="Genomic_DNA"/>
</dbReference>
<feature type="transmembrane region" description="Helical" evidence="7">
    <location>
        <begin position="547"/>
        <end position="567"/>
    </location>
</feature>
<feature type="transmembrane region" description="Helical" evidence="7">
    <location>
        <begin position="411"/>
        <end position="432"/>
    </location>
</feature>
<proteinExistence type="inferred from homology"/>
<dbReference type="PANTHER" id="PTHR30572:SF4">
    <property type="entry name" value="ABC TRANSPORTER PERMEASE YTRF"/>
    <property type="match status" value="1"/>
</dbReference>
<keyword evidence="5 7" id="KW-0472">Membrane</keyword>
<evidence type="ECO:0000259" key="8">
    <source>
        <dbReference type="Pfam" id="PF02687"/>
    </source>
</evidence>
<dbReference type="Pfam" id="PF02687">
    <property type="entry name" value="FtsX"/>
    <property type="match status" value="1"/>
</dbReference>
<feature type="transmembrane region" description="Helical" evidence="7">
    <location>
        <begin position="1039"/>
        <end position="1065"/>
    </location>
</feature>
<evidence type="ECO:0000256" key="2">
    <source>
        <dbReference type="ARBA" id="ARBA00022475"/>
    </source>
</evidence>
<evidence type="ECO:0000256" key="6">
    <source>
        <dbReference type="ARBA" id="ARBA00038076"/>
    </source>
</evidence>
<evidence type="ECO:0000256" key="7">
    <source>
        <dbReference type="SAM" id="Phobius"/>
    </source>
</evidence>
<evidence type="ECO:0000313" key="10">
    <source>
        <dbReference type="Proteomes" id="UP001501094"/>
    </source>
</evidence>
<evidence type="ECO:0000256" key="4">
    <source>
        <dbReference type="ARBA" id="ARBA00022989"/>
    </source>
</evidence>
<dbReference type="InterPro" id="IPR050250">
    <property type="entry name" value="Macrolide_Exporter_MacB"/>
</dbReference>
<dbReference type="Proteomes" id="UP001501094">
    <property type="component" value="Unassembled WGS sequence"/>
</dbReference>
<feature type="transmembrane region" description="Helical" evidence="7">
    <location>
        <begin position="493"/>
        <end position="514"/>
    </location>
</feature>
<feature type="transmembrane region" description="Helical" evidence="7">
    <location>
        <begin position="316"/>
        <end position="338"/>
    </location>
</feature>
<organism evidence="9 10">
    <name type="scientific">Myceligenerans crystallogenes</name>
    <dbReference type="NCBI Taxonomy" id="316335"/>
    <lineage>
        <taxon>Bacteria</taxon>
        <taxon>Bacillati</taxon>
        <taxon>Actinomycetota</taxon>
        <taxon>Actinomycetes</taxon>
        <taxon>Micrococcales</taxon>
        <taxon>Promicromonosporaceae</taxon>
        <taxon>Myceligenerans</taxon>
    </lineage>
</organism>
<feature type="transmembrane region" description="Helical" evidence="7">
    <location>
        <begin position="985"/>
        <end position="1012"/>
    </location>
</feature>
<keyword evidence="10" id="KW-1185">Reference proteome</keyword>
<dbReference type="PANTHER" id="PTHR30572">
    <property type="entry name" value="MEMBRANE COMPONENT OF TRANSPORTER-RELATED"/>
    <property type="match status" value="1"/>
</dbReference>
<keyword evidence="4 7" id="KW-1133">Transmembrane helix</keyword>
<feature type="transmembrane region" description="Helical" evidence="7">
    <location>
        <begin position="1085"/>
        <end position="1105"/>
    </location>
</feature>
<keyword evidence="3 7" id="KW-0812">Transmembrane</keyword>
<dbReference type="RefSeq" id="WP_344106251.1">
    <property type="nucleotide sequence ID" value="NZ_BAAANL010000010.1"/>
</dbReference>
<feature type="transmembrane region" description="Helical" evidence="7">
    <location>
        <begin position="453"/>
        <end position="473"/>
    </location>
</feature>
<gene>
    <name evidence="9" type="ORF">GCM10009751_38770</name>
</gene>
<sequence>MSWLQLVLRRGTAEAGVLAVMTALTVAACSVLGSLAVLLTAAQDRALGATLVQAQPDDVVLHADLALDGYLNSPGDARVAVDTAAATLSGLAGTTAPTTSVWPTTGAMLMSDDAARPATYLATVPDPDLVRVVAGSIPERDARAGGAVVPVAIPAAAAADLGWTVGDRFEFSGSNDRSEVTVEVAGVYEISGPPSAWRQDLLDGTGFDPAFPLPESFGFTTVRIWGPLLVPEAVLLDGVVPASDARVSVAPGLDGPGGLTGLDQAGAAALQDRLGHGQAVLEGATEDVARSARLTTSLDDTLAGVAAGLAVTRTGIVVVGLALVLVSGAALLLAARLLAEQRGTGLTLMAARGASRRQLLAAAAGEAAVVAVVAACVAPALAALLVAGLAEVTAGGAAAVPSLAGVVTTPALWWTCAVSAVLFAALLVVPVLRAVDVDDDVRVARPGATTFRAVLVRSGGTAAVLVLGMVSAWQLTRYGPASAGGGTDPVLVAAPALLILSGALLVTRVLPFLARLSDGAAARSRFLTVPLAAWETGRRPERAAGTALLVTLALAGGTFAQVTLATWRASQIDQATLALGADARLTDVPGSPLDASERAAAVPAPGGGGFTPVTDRIVPVGPVHDDARLSSRLLAVDDPAVLRGRVTPGAGLAGAGTWPEIHAVLAAPSGPAAGVPVPAGTERLSARVEARMDAPVDLQVQVGVVLEDADGVRGQYLLARAPGDPQEIALRDDGPAGPGVRIVGIVVQAVAPELTDPMELIGSGDVPPLRITVTDLLATDAAGDRTEIGLGRRWAASSLPPAGGAVVGPGTGSSSPAPVIAEVDQGGLTLTQDVDPVALALGSIGLVAAPGAAHGDVLSGPGTSEKNPLPVVVNQALATAAEVGPGDVLRTDVPFVHLEVAGVVGHLPGESGQGMLADRSALQAAELAAGRAARAPDAWWGSVPGDDAREVAAFTAAAEDTGVLRTLAAKRAALLEGPDRVGLHAALWLLTGAAIVLAGAGTASSVATGLALRRLELARLQALGVPRGKLVRAVLAEQGILLAAAFVGGATAGGLVAVLLAPVLAVGPGGGKPVPEAVLQVPWPALALLGAVALLVTTAVTAATARARVRRASSDLLRMGADR</sequence>
<comment type="caution">
    <text evidence="9">The sequence shown here is derived from an EMBL/GenBank/DDBJ whole genome shotgun (WGS) entry which is preliminary data.</text>
</comment>
<reference evidence="10" key="1">
    <citation type="journal article" date="2019" name="Int. J. Syst. Evol. Microbiol.">
        <title>The Global Catalogue of Microorganisms (GCM) 10K type strain sequencing project: providing services to taxonomists for standard genome sequencing and annotation.</title>
        <authorList>
            <consortium name="The Broad Institute Genomics Platform"/>
            <consortium name="The Broad Institute Genome Sequencing Center for Infectious Disease"/>
            <person name="Wu L."/>
            <person name="Ma J."/>
        </authorList>
    </citation>
    <scope>NUCLEOTIDE SEQUENCE [LARGE SCALE GENOMIC DNA]</scope>
    <source>
        <strain evidence="10">JCM 14326</strain>
    </source>
</reference>
<comment type="similarity">
    <text evidence="6">Belongs to the ABC-4 integral membrane protein family.</text>
</comment>
<name>A0ABP4ZXZ7_9MICO</name>
<dbReference type="InterPro" id="IPR003838">
    <property type="entry name" value="ABC3_permease_C"/>
</dbReference>